<evidence type="ECO:0000256" key="6">
    <source>
        <dbReference type="PIRSR" id="PIRSR001430-2"/>
    </source>
</evidence>
<dbReference type="InterPro" id="IPR020095">
    <property type="entry name" value="PsdUridine_synth_TruA_C"/>
</dbReference>
<evidence type="ECO:0000256" key="4">
    <source>
        <dbReference type="HAMAP-Rule" id="MF_00171"/>
    </source>
</evidence>
<feature type="domain" description="Pseudouridine synthase I TruA alpha/beta" evidence="8">
    <location>
        <begin position="142"/>
        <end position="243"/>
    </location>
</feature>
<protein>
    <recommendedName>
        <fullName evidence="4">tRNA pseudouridine synthase A</fullName>
        <ecNumber evidence="4">5.4.99.12</ecNumber>
    </recommendedName>
    <alternativeName>
        <fullName evidence="4">tRNA pseudouridine(38-40) synthase</fullName>
    </alternativeName>
    <alternativeName>
        <fullName evidence="4">tRNA pseudouridylate synthase I</fullName>
    </alternativeName>
    <alternativeName>
        <fullName evidence="4">tRNA-uridine isomerase I</fullName>
    </alternativeName>
</protein>
<dbReference type="Pfam" id="PF01416">
    <property type="entry name" value="PseudoU_synth_1"/>
    <property type="match status" value="2"/>
</dbReference>
<evidence type="ECO:0000256" key="7">
    <source>
        <dbReference type="RuleBase" id="RU003792"/>
    </source>
</evidence>
<name>A0A4R8M3U1_9BACT</name>
<dbReference type="RefSeq" id="WP_243833897.1">
    <property type="nucleotide sequence ID" value="NZ_SORI01000014.1"/>
</dbReference>
<keyword evidence="3 4" id="KW-0413">Isomerase</keyword>
<reference evidence="9 10" key="1">
    <citation type="submission" date="2019-03" db="EMBL/GenBank/DDBJ databases">
        <title>Genomic Encyclopedia of Type Strains, Phase IV (KMG-IV): sequencing the most valuable type-strain genomes for metagenomic binning, comparative biology and taxonomic classification.</title>
        <authorList>
            <person name="Goeker M."/>
        </authorList>
    </citation>
    <scope>NUCLEOTIDE SEQUENCE [LARGE SCALE GENOMIC DNA]</scope>
    <source>
        <strain evidence="9 10">DSM 25964</strain>
    </source>
</reference>
<dbReference type="CDD" id="cd02570">
    <property type="entry name" value="PseudoU_synth_EcTruA"/>
    <property type="match status" value="1"/>
</dbReference>
<evidence type="ECO:0000313" key="10">
    <source>
        <dbReference type="Proteomes" id="UP000295066"/>
    </source>
</evidence>
<gene>
    <name evidence="4" type="primary">truA</name>
    <name evidence="9" type="ORF">C8D99_11464</name>
</gene>
<evidence type="ECO:0000259" key="8">
    <source>
        <dbReference type="Pfam" id="PF01416"/>
    </source>
</evidence>
<dbReference type="Proteomes" id="UP000295066">
    <property type="component" value="Unassembled WGS sequence"/>
</dbReference>
<keyword evidence="2 4" id="KW-0819">tRNA processing</keyword>
<dbReference type="GO" id="GO:0003723">
    <property type="term" value="F:RNA binding"/>
    <property type="evidence" value="ECO:0007669"/>
    <property type="project" value="InterPro"/>
</dbReference>
<feature type="binding site" evidence="4 6">
    <location>
        <position position="109"/>
    </location>
    <ligand>
        <name>substrate</name>
    </ligand>
</feature>
<dbReference type="InterPro" id="IPR020094">
    <property type="entry name" value="TruA/RsuA/RluB/E/F_N"/>
</dbReference>
<proteinExistence type="inferred from homology"/>
<dbReference type="AlphaFoldDB" id="A0A4R8M3U1"/>
<dbReference type="EMBL" id="SORI01000014">
    <property type="protein sequence ID" value="TDY58372.1"/>
    <property type="molecule type" value="Genomic_DNA"/>
</dbReference>
<dbReference type="GO" id="GO:0160147">
    <property type="term" value="F:tRNA pseudouridine(38-40) synthase activity"/>
    <property type="evidence" value="ECO:0007669"/>
    <property type="project" value="UniProtKB-EC"/>
</dbReference>
<dbReference type="PIRSF" id="PIRSF001430">
    <property type="entry name" value="tRNA_psdUrid_synth"/>
    <property type="match status" value="1"/>
</dbReference>
<organism evidence="9 10">
    <name type="scientific">Aminivibrio pyruvatiphilus</name>
    <dbReference type="NCBI Taxonomy" id="1005740"/>
    <lineage>
        <taxon>Bacteria</taxon>
        <taxon>Thermotogati</taxon>
        <taxon>Synergistota</taxon>
        <taxon>Synergistia</taxon>
        <taxon>Synergistales</taxon>
        <taxon>Aminobacteriaceae</taxon>
        <taxon>Aminivibrio</taxon>
    </lineage>
</organism>
<dbReference type="Gene3D" id="3.30.70.580">
    <property type="entry name" value="Pseudouridine synthase I, catalytic domain, N-terminal subdomain"/>
    <property type="match status" value="1"/>
</dbReference>
<dbReference type="EC" id="5.4.99.12" evidence="4"/>
<feature type="domain" description="Pseudouridine synthase I TruA alpha/beta" evidence="8">
    <location>
        <begin position="8"/>
        <end position="93"/>
    </location>
</feature>
<dbReference type="Gene3D" id="3.30.70.660">
    <property type="entry name" value="Pseudouridine synthase I, catalytic domain, C-terminal subdomain"/>
    <property type="match status" value="1"/>
</dbReference>
<comment type="caution">
    <text evidence="9">The sequence shown here is derived from an EMBL/GenBank/DDBJ whole genome shotgun (WGS) entry which is preliminary data.</text>
</comment>
<dbReference type="NCBIfam" id="TIGR00071">
    <property type="entry name" value="hisT_truA"/>
    <property type="match status" value="1"/>
</dbReference>
<comment type="subunit">
    <text evidence="4">Homodimer.</text>
</comment>
<evidence type="ECO:0000256" key="3">
    <source>
        <dbReference type="ARBA" id="ARBA00023235"/>
    </source>
</evidence>
<evidence type="ECO:0000256" key="2">
    <source>
        <dbReference type="ARBA" id="ARBA00022694"/>
    </source>
</evidence>
<evidence type="ECO:0000313" key="9">
    <source>
        <dbReference type="EMBL" id="TDY58372.1"/>
    </source>
</evidence>
<feature type="active site" description="Nucleophile" evidence="4 5">
    <location>
        <position position="51"/>
    </location>
</feature>
<dbReference type="InterPro" id="IPR001406">
    <property type="entry name" value="PsdUridine_synth_TruA"/>
</dbReference>
<comment type="catalytic activity">
    <reaction evidence="4 7">
        <text>uridine(38/39/40) in tRNA = pseudouridine(38/39/40) in tRNA</text>
        <dbReference type="Rhea" id="RHEA:22376"/>
        <dbReference type="Rhea" id="RHEA-COMP:10085"/>
        <dbReference type="Rhea" id="RHEA-COMP:10087"/>
        <dbReference type="ChEBI" id="CHEBI:65314"/>
        <dbReference type="ChEBI" id="CHEBI:65315"/>
        <dbReference type="EC" id="5.4.99.12"/>
    </reaction>
</comment>
<dbReference type="SUPFAM" id="SSF55120">
    <property type="entry name" value="Pseudouridine synthase"/>
    <property type="match status" value="1"/>
</dbReference>
<dbReference type="InterPro" id="IPR020097">
    <property type="entry name" value="PsdUridine_synth_TruA_a/b_dom"/>
</dbReference>
<comment type="caution">
    <text evidence="4">Lacks conserved residue(s) required for the propagation of feature annotation.</text>
</comment>
<comment type="similarity">
    <text evidence="1 4 7">Belongs to the tRNA pseudouridine synthase TruA family.</text>
</comment>
<dbReference type="PANTHER" id="PTHR11142">
    <property type="entry name" value="PSEUDOURIDYLATE SYNTHASE"/>
    <property type="match status" value="1"/>
</dbReference>
<dbReference type="PANTHER" id="PTHR11142:SF0">
    <property type="entry name" value="TRNA PSEUDOURIDINE SYNTHASE-LIKE 1"/>
    <property type="match status" value="1"/>
</dbReference>
<keyword evidence="10" id="KW-1185">Reference proteome</keyword>
<accession>A0A4R8M3U1</accession>
<dbReference type="FunFam" id="3.30.70.580:FF:000001">
    <property type="entry name" value="tRNA pseudouridine synthase A"/>
    <property type="match status" value="1"/>
</dbReference>
<sequence>MRYAARVGYMGTAYSGWQRQAMGTGVQEKIEESLAALEGKPVTVTAAGRTDAGVHACGQVISFELEKEWRPDKLVLAVNFRLPPDIAVLEAARVLPGFDARRHALWREYRFFIWHGNALPPFLHGRVWWNRFRWDFEEVRRACALFEGDHDFRAFCKTAECPERTVRTIHTASVTRKGRLAVFTVRGNAFLTNMVRIMAGNLNAVGRGKKSVEWLKGLLGGQARENSAMTAPAEGLYLWKVSYGEGTPFGPYRVE</sequence>
<dbReference type="InterPro" id="IPR020103">
    <property type="entry name" value="PsdUridine_synth_cat_dom_sf"/>
</dbReference>
<dbReference type="GO" id="GO:0031119">
    <property type="term" value="P:tRNA pseudouridine synthesis"/>
    <property type="evidence" value="ECO:0007669"/>
    <property type="project" value="UniProtKB-UniRule"/>
</dbReference>
<evidence type="ECO:0000256" key="5">
    <source>
        <dbReference type="PIRSR" id="PIRSR001430-1"/>
    </source>
</evidence>
<comment type="function">
    <text evidence="4">Formation of pseudouridine at positions 38, 39 and 40 in the anticodon stem and loop of transfer RNAs.</text>
</comment>
<dbReference type="HAMAP" id="MF_00171">
    <property type="entry name" value="TruA"/>
    <property type="match status" value="1"/>
</dbReference>
<evidence type="ECO:0000256" key="1">
    <source>
        <dbReference type="ARBA" id="ARBA00009375"/>
    </source>
</evidence>